<evidence type="ECO:0000313" key="2">
    <source>
        <dbReference type="WBParaSite" id="ACRNAN_scaffold5456.g22873.t1"/>
    </source>
</evidence>
<proteinExistence type="predicted"/>
<dbReference type="Pfam" id="PF10321">
    <property type="entry name" value="7TM_GPCR_Srt"/>
    <property type="match status" value="1"/>
</dbReference>
<organism evidence="1 2">
    <name type="scientific">Acrobeloides nanus</name>
    <dbReference type="NCBI Taxonomy" id="290746"/>
    <lineage>
        <taxon>Eukaryota</taxon>
        <taxon>Metazoa</taxon>
        <taxon>Ecdysozoa</taxon>
        <taxon>Nematoda</taxon>
        <taxon>Chromadorea</taxon>
        <taxon>Rhabditida</taxon>
        <taxon>Tylenchina</taxon>
        <taxon>Cephalobomorpha</taxon>
        <taxon>Cephaloboidea</taxon>
        <taxon>Cephalobidae</taxon>
        <taxon>Acrobeloides</taxon>
    </lineage>
</organism>
<dbReference type="Proteomes" id="UP000887540">
    <property type="component" value="Unplaced"/>
</dbReference>
<dbReference type="AlphaFoldDB" id="A0A914E3Y1"/>
<dbReference type="InterPro" id="IPR019425">
    <property type="entry name" value="7TM_GPCR_serpentine_rcpt_Srt"/>
</dbReference>
<evidence type="ECO:0000313" key="1">
    <source>
        <dbReference type="Proteomes" id="UP000887540"/>
    </source>
</evidence>
<dbReference type="PANTHER" id="PTHR23021:SF11">
    <property type="entry name" value="SERPENTINE RECEPTOR, CLASS T"/>
    <property type="match status" value="1"/>
</dbReference>
<keyword evidence="1" id="KW-1185">Reference proteome</keyword>
<dbReference type="WBParaSite" id="ACRNAN_scaffold5456.g22873.t1">
    <property type="protein sequence ID" value="ACRNAN_scaffold5456.g22873.t1"/>
    <property type="gene ID" value="ACRNAN_scaffold5456.g22873"/>
</dbReference>
<name>A0A914E3Y1_9BILA</name>
<sequence length="115" mass="12666">MIQLAIIDMIVLPCNSMITGIQAITGAHFCTSPGFYYVVGAIATCDTPLVYLILNKSLRTAFFQMLYRIFKKPTNAVSSMICKSSCTAEVNPEPQISTIQANRHSTSDQQPNVFL</sequence>
<protein>
    <submittedName>
        <fullName evidence="2">G-protein coupled receptors family 1 profile domain-containing protein</fullName>
    </submittedName>
</protein>
<accession>A0A914E3Y1</accession>
<reference evidence="2" key="1">
    <citation type="submission" date="2022-11" db="UniProtKB">
        <authorList>
            <consortium name="WormBaseParasite"/>
        </authorList>
    </citation>
    <scope>IDENTIFICATION</scope>
</reference>
<dbReference type="PANTHER" id="PTHR23021">
    <property type="entry name" value="SERPENTINE RECEPTOR, CLASS T"/>
    <property type="match status" value="1"/>
</dbReference>